<dbReference type="EMBL" id="FMSP01000009">
    <property type="protein sequence ID" value="SCV72523.1"/>
    <property type="molecule type" value="Genomic_DNA"/>
</dbReference>
<feature type="compositionally biased region" description="Basic residues" evidence="1">
    <location>
        <begin position="30"/>
        <end position="41"/>
    </location>
</feature>
<dbReference type="AlphaFoldDB" id="A0A238FKK2"/>
<feature type="region of interest" description="Disordered" evidence="1">
    <location>
        <begin position="1"/>
        <end position="90"/>
    </location>
</feature>
<evidence type="ECO:0000313" key="3">
    <source>
        <dbReference type="Proteomes" id="UP000198372"/>
    </source>
</evidence>
<sequence>MSRYNKSSGLNGAVRATSIDTSSVVVSRGDKKHRRHLKYKAPHAESSLISGAERSTTATSTVAASEYENSIIEHAQPTPRPATASAASAPTRIVADPSIATTFRKEDDPELYDLFLR</sequence>
<feature type="compositionally biased region" description="Polar residues" evidence="1">
    <location>
        <begin position="1"/>
        <end position="10"/>
    </location>
</feature>
<gene>
    <name evidence="2" type="ORF">BQ2448_4060</name>
</gene>
<evidence type="ECO:0000313" key="2">
    <source>
        <dbReference type="EMBL" id="SCV72523.1"/>
    </source>
</evidence>
<name>A0A238FKK2_9BASI</name>
<organism evidence="2 3">
    <name type="scientific">Microbotryum intermedium</name>
    <dbReference type="NCBI Taxonomy" id="269621"/>
    <lineage>
        <taxon>Eukaryota</taxon>
        <taxon>Fungi</taxon>
        <taxon>Dikarya</taxon>
        <taxon>Basidiomycota</taxon>
        <taxon>Pucciniomycotina</taxon>
        <taxon>Microbotryomycetes</taxon>
        <taxon>Microbotryales</taxon>
        <taxon>Microbotryaceae</taxon>
        <taxon>Microbotryum</taxon>
    </lineage>
</organism>
<feature type="compositionally biased region" description="Low complexity" evidence="1">
    <location>
        <begin position="81"/>
        <end position="90"/>
    </location>
</feature>
<dbReference type="Proteomes" id="UP000198372">
    <property type="component" value="Unassembled WGS sequence"/>
</dbReference>
<proteinExistence type="predicted"/>
<keyword evidence="3" id="KW-1185">Reference proteome</keyword>
<protein>
    <submittedName>
        <fullName evidence="2">BQ2448_4060 protein</fullName>
    </submittedName>
</protein>
<evidence type="ECO:0000256" key="1">
    <source>
        <dbReference type="SAM" id="MobiDB-lite"/>
    </source>
</evidence>
<accession>A0A238FKK2</accession>
<reference evidence="3" key="1">
    <citation type="submission" date="2016-09" db="EMBL/GenBank/DDBJ databases">
        <authorList>
            <person name="Jeantristanb JTB J.-T."/>
            <person name="Ricardo R."/>
        </authorList>
    </citation>
    <scope>NUCLEOTIDE SEQUENCE [LARGE SCALE GENOMIC DNA]</scope>
</reference>
<feature type="compositionally biased region" description="Low complexity" evidence="1">
    <location>
        <begin position="55"/>
        <end position="65"/>
    </location>
</feature>
<dbReference type="OrthoDB" id="10455715at2759"/>